<protein>
    <submittedName>
        <fullName evidence="5">Guanine deaminase-like protein</fullName>
    </submittedName>
</protein>
<dbReference type="SUPFAM" id="SSF51338">
    <property type="entry name" value="Composite domain of metallo-dependent hydrolases"/>
    <property type="match status" value="1"/>
</dbReference>
<evidence type="ECO:0000256" key="3">
    <source>
        <dbReference type="ARBA" id="ARBA00022801"/>
    </source>
</evidence>
<proteinExistence type="evidence at transcript level"/>
<dbReference type="GO" id="GO:0008892">
    <property type="term" value="F:guanine deaminase activity"/>
    <property type="evidence" value="ECO:0007669"/>
    <property type="project" value="TreeGrafter"/>
</dbReference>
<dbReference type="GO" id="GO:0005829">
    <property type="term" value="C:cytosol"/>
    <property type="evidence" value="ECO:0007669"/>
    <property type="project" value="TreeGrafter"/>
</dbReference>
<dbReference type="Gene3D" id="3.20.20.140">
    <property type="entry name" value="Metal-dependent hydrolases"/>
    <property type="match status" value="1"/>
</dbReference>
<evidence type="ECO:0000256" key="1">
    <source>
        <dbReference type="ARBA" id="ARBA00001947"/>
    </source>
</evidence>
<evidence type="ECO:0000313" key="5">
    <source>
        <dbReference type="EMBL" id="AAX99356.1"/>
    </source>
</evidence>
<dbReference type="Gene3D" id="2.30.40.10">
    <property type="entry name" value="Urease, subunit C, domain 1"/>
    <property type="match status" value="1"/>
</dbReference>
<dbReference type="PANTHER" id="PTHR11271">
    <property type="entry name" value="GUANINE DEAMINASE"/>
    <property type="match status" value="1"/>
</dbReference>
<evidence type="ECO:0000256" key="4">
    <source>
        <dbReference type="ARBA" id="ARBA00022833"/>
    </source>
</evidence>
<dbReference type="GO" id="GO:0046098">
    <property type="term" value="P:guanine metabolic process"/>
    <property type="evidence" value="ECO:0007669"/>
    <property type="project" value="TreeGrafter"/>
</dbReference>
<name>Q2KJX9_VERVE</name>
<comment type="cofactor">
    <cofactor evidence="1">
        <name>Zn(2+)</name>
        <dbReference type="ChEBI" id="CHEBI:29105"/>
    </cofactor>
</comment>
<dbReference type="InterPro" id="IPR011059">
    <property type="entry name" value="Metal-dep_hydrolase_composite"/>
</dbReference>
<dbReference type="EMBL" id="AY924417">
    <property type="protein sequence ID" value="AAX99356.1"/>
    <property type="molecule type" value="mRNA"/>
</dbReference>
<dbReference type="InterPro" id="IPR032466">
    <property type="entry name" value="Metal_Hydrolase"/>
</dbReference>
<reference evidence="5" key="1">
    <citation type="submission" date="2005-02" db="EMBL/GenBank/DDBJ databases">
        <title>An ancient spliceosomal intron in the Rpl7A gene.</title>
        <authorList>
            <person name="Russell A.G."/>
            <person name="Shutt T.E."/>
            <person name="Watkins R.F."/>
            <person name="Gray M.W."/>
        </authorList>
    </citation>
    <scope>NUCLEOTIDE SEQUENCE</scope>
    <source>
        <strain evidence="5">ATCC 50236</strain>
    </source>
</reference>
<sequence length="112" mass="12446">SVDKVFKGTYIHAVTLGDIEVVQNGGIGVSSTGDIVFAAKSEEEFNEAIKQHNFDVSKVINLGKKFLVPGFIDTHCHAPQYLFTGTATGIPLLEWLEKFTFNYESKFNNLDF</sequence>
<dbReference type="GO" id="GO:0008270">
    <property type="term" value="F:zinc ion binding"/>
    <property type="evidence" value="ECO:0007669"/>
    <property type="project" value="TreeGrafter"/>
</dbReference>
<accession>Q2KJX9</accession>
<keyword evidence="2" id="KW-0479">Metal-binding</keyword>
<keyword evidence="4" id="KW-0862">Zinc</keyword>
<dbReference type="AlphaFoldDB" id="Q2KJX9"/>
<feature type="non-terminal residue" evidence="5">
    <location>
        <position position="1"/>
    </location>
</feature>
<feature type="non-terminal residue" evidence="5">
    <location>
        <position position="112"/>
    </location>
</feature>
<dbReference type="SUPFAM" id="SSF51556">
    <property type="entry name" value="Metallo-dependent hydrolases"/>
    <property type="match status" value="1"/>
</dbReference>
<keyword evidence="3" id="KW-0378">Hydrolase</keyword>
<dbReference type="InterPro" id="IPR051607">
    <property type="entry name" value="Metallo-dep_hydrolases"/>
</dbReference>
<organism evidence="5">
    <name type="scientific">Vermamoeba vermiformis</name>
    <name type="common">Amoeba</name>
    <name type="synonym">Hartmannella vermiformis</name>
    <dbReference type="NCBI Taxonomy" id="5778"/>
    <lineage>
        <taxon>Eukaryota</taxon>
        <taxon>Amoebozoa</taxon>
        <taxon>Tubulinea</taxon>
        <taxon>Echinamoebida</taxon>
        <taxon>Vermamoeba</taxon>
    </lineage>
</organism>
<evidence type="ECO:0000256" key="2">
    <source>
        <dbReference type="ARBA" id="ARBA00022723"/>
    </source>
</evidence>
<dbReference type="PANTHER" id="PTHR11271:SF6">
    <property type="entry name" value="GUANINE DEAMINASE"/>
    <property type="match status" value="1"/>
</dbReference>